<dbReference type="Proteomes" id="UP001152747">
    <property type="component" value="Unassembled WGS sequence"/>
</dbReference>
<evidence type="ECO:0000313" key="1">
    <source>
        <dbReference type="EMBL" id="CAI5439991.1"/>
    </source>
</evidence>
<proteinExistence type="predicted"/>
<name>A0A9P1MXT6_9PELO</name>
<sequence length="344" mass="40864">MKLSEKQCREICEKIKNPNRAENAENIGATLRVLRNSGFIERRKLSILLQSHLEFLFPIFRKNFEIPEIFLIELAEFDPANPILEICSNQEPSTSLIPQCFSAEFRAETGILRFSEFLSSWNLYRDEDAQKYYTVFEKYCRDLRDAEIFEDKKKWIGILADFWYSGFRMSNGLDIQKTQKMIGLFKNTCQQFFDIENRPLFIKRILKRIQEKKTTQIGYEPQIVAVLIDEFRKNIREKEFENELGEFWHQINSIKYDNIYNATSFYSALFILAKSQAIFKINKSLCSTVLNQIIEPIHQQIVDFKNLKKTEKEKDEADNLGEEMFEYLIFTLKDAQNYIRLFIE</sequence>
<organism evidence="1 2">
    <name type="scientific">Caenorhabditis angaria</name>
    <dbReference type="NCBI Taxonomy" id="860376"/>
    <lineage>
        <taxon>Eukaryota</taxon>
        <taxon>Metazoa</taxon>
        <taxon>Ecdysozoa</taxon>
        <taxon>Nematoda</taxon>
        <taxon>Chromadorea</taxon>
        <taxon>Rhabditida</taxon>
        <taxon>Rhabditina</taxon>
        <taxon>Rhabditomorpha</taxon>
        <taxon>Rhabditoidea</taxon>
        <taxon>Rhabditidae</taxon>
        <taxon>Peloderinae</taxon>
        <taxon>Caenorhabditis</taxon>
    </lineage>
</organism>
<dbReference type="AlphaFoldDB" id="A0A9P1MXT6"/>
<gene>
    <name evidence="1" type="ORF">CAMP_LOCUS2628</name>
</gene>
<dbReference type="OrthoDB" id="5794568at2759"/>
<accession>A0A9P1MXT6</accession>
<reference evidence="1" key="1">
    <citation type="submission" date="2022-11" db="EMBL/GenBank/DDBJ databases">
        <authorList>
            <person name="Kikuchi T."/>
        </authorList>
    </citation>
    <scope>NUCLEOTIDE SEQUENCE</scope>
    <source>
        <strain evidence="1">PS1010</strain>
    </source>
</reference>
<evidence type="ECO:0000313" key="2">
    <source>
        <dbReference type="Proteomes" id="UP001152747"/>
    </source>
</evidence>
<keyword evidence="2" id="KW-1185">Reference proteome</keyword>
<comment type="caution">
    <text evidence="1">The sequence shown here is derived from an EMBL/GenBank/DDBJ whole genome shotgun (WGS) entry which is preliminary data.</text>
</comment>
<dbReference type="EMBL" id="CANHGI010000001">
    <property type="protein sequence ID" value="CAI5439991.1"/>
    <property type="molecule type" value="Genomic_DNA"/>
</dbReference>
<protein>
    <submittedName>
        <fullName evidence="1">Uncharacterized protein</fullName>
    </submittedName>
</protein>